<accession>A0AAP0LHM9</accession>
<name>A0AAP0LHM9_9ROSI</name>
<dbReference type="EMBL" id="JBCGBO010000025">
    <property type="protein sequence ID" value="KAK9174990.1"/>
    <property type="molecule type" value="Genomic_DNA"/>
</dbReference>
<organism evidence="1 2">
    <name type="scientific">Citrus x changshan-huyou</name>
    <dbReference type="NCBI Taxonomy" id="2935761"/>
    <lineage>
        <taxon>Eukaryota</taxon>
        <taxon>Viridiplantae</taxon>
        <taxon>Streptophyta</taxon>
        <taxon>Embryophyta</taxon>
        <taxon>Tracheophyta</taxon>
        <taxon>Spermatophyta</taxon>
        <taxon>Magnoliopsida</taxon>
        <taxon>eudicotyledons</taxon>
        <taxon>Gunneridae</taxon>
        <taxon>Pentapetalae</taxon>
        <taxon>rosids</taxon>
        <taxon>malvids</taxon>
        <taxon>Sapindales</taxon>
        <taxon>Rutaceae</taxon>
        <taxon>Aurantioideae</taxon>
        <taxon>Citrus</taxon>
    </lineage>
</organism>
<reference evidence="1 2" key="1">
    <citation type="submission" date="2024-05" db="EMBL/GenBank/DDBJ databases">
        <title>Haplotype-resolved chromosome-level genome assembly of Huyou (Citrus changshanensis).</title>
        <authorList>
            <person name="Miao C."/>
            <person name="Chen W."/>
            <person name="Wu Y."/>
            <person name="Wang L."/>
            <person name="Zhao S."/>
            <person name="Grierson D."/>
            <person name="Xu C."/>
            <person name="Chen K."/>
        </authorList>
    </citation>
    <scope>NUCLEOTIDE SEQUENCE [LARGE SCALE GENOMIC DNA]</scope>
    <source>
        <strain evidence="1">01-14</strain>
        <tissue evidence="1">Leaf</tissue>
    </source>
</reference>
<dbReference type="Proteomes" id="UP001428341">
    <property type="component" value="Unassembled WGS sequence"/>
</dbReference>
<keyword evidence="2" id="KW-1185">Reference proteome</keyword>
<comment type="caution">
    <text evidence="1">The sequence shown here is derived from an EMBL/GenBank/DDBJ whole genome shotgun (WGS) entry which is preliminary data.</text>
</comment>
<sequence>MIKNMEDVCGRNDDNMPIDAQQAAQVRGISETAFNEGQRQIGKKEIKRLLGKLEDLKRGPIENINPCEMKQVKQQLYKYFLKKYWH</sequence>
<gene>
    <name evidence="1" type="ORF">WN944_026994</name>
</gene>
<evidence type="ECO:0000313" key="1">
    <source>
        <dbReference type="EMBL" id="KAK9174990.1"/>
    </source>
</evidence>
<protein>
    <submittedName>
        <fullName evidence="1">Uncharacterized protein</fullName>
    </submittedName>
</protein>
<evidence type="ECO:0000313" key="2">
    <source>
        <dbReference type="Proteomes" id="UP001428341"/>
    </source>
</evidence>
<dbReference type="AlphaFoldDB" id="A0AAP0LHM9"/>
<proteinExistence type="predicted"/>